<evidence type="ECO:0000313" key="5">
    <source>
        <dbReference type="Proteomes" id="UP000824159"/>
    </source>
</evidence>
<organism evidence="4 5">
    <name type="scientific">Candidatus Allocopromorpha excrementavium</name>
    <dbReference type="NCBI Taxonomy" id="2840741"/>
    <lineage>
        <taxon>Bacteria</taxon>
        <taxon>Bacillati</taxon>
        <taxon>Bacillota</taxon>
        <taxon>Clostridia</taxon>
        <taxon>Eubacteriales</taxon>
        <taxon>Eubacteriaceae</taxon>
        <taxon>Eubacteriaceae incertae sedis</taxon>
        <taxon>Candidatus Allocopromorpha</taxon>
    </lineage>
</organism>
<feature type="signal peptide" evidence="3">
    <location>
        <begin position="1"/>
        <end position="29"/>
    </location>
</feature>
<dbReference type="Proteomes" id="UP000824159">
    <property type="component" value="Unassembled WGS sequence"/>
</dbReference>
<dbReference type="EMBL" id="DVLX01000021">
    <property type="protein sequence ID" value="HIT98947.1"/>
    <property type="molecule type" value="Genomic_DNA"/>
</dbReference>
<keyword evidence="2" id="KW-0812">Transmembrane</keyword>
<keyword evidence="2" id="KW-1133">Transmembrane helix</keyword>
<feature type="transmembrane region" description="Helical" evidence="2">
    <location>
        <begin position="371"/>
        <end position="392"/>
    </location>
</feature>
<evidence type="ECO:0000256" key="3">
    <source>
        <dbReference type="SAM" id="SignalP"/>
    </source>
</evidence>
<feature type="region of interest" description="Disordered" evidence="1">
    <location>
        <begin position="332"/>
        <end position="365"/>
    </location>
</feature>
<evidence type="ECO:0000256" key="2">
    <source>
        <dbReference type="SAM" id="Phobius"/>
    </source>
</evidence>
<accession>A0A9D1HDE2</accession>
<keyword evidence="3" id="KW-0732">Signal</keyword>
<reference evidence="4" key="2">
    <citation type="journal article" date="2021" name="PeerJ">
        <title>Extensive microbial diversity within the chicken gut microbiome revealed by metagenomics and culture.</title>
        <authorList>
            <person name="Gilroy R."/>
            <person name="Ravi A."/>
            <person name="Getino M."/>
            <person name="Pursley I."/>
            <person name="Horton D.L."/>
            <person name="Alikhan N.F."/>
            <person name="Baker D."/>
            <person name="Gharbi K."/>
            <person name="Hall N."/>
            <person name="Watson M."/>
            <person name="Adriaenssens E.M."/>
            <person name="Foster-Nyarko E."/>
            <person name="Jarju S."/>
            <person name="Secka A."/>
            <person name="Antonio M."/>
            <person name="Oren A."/>
            <person name="Chaudhuri R.R."/>
            <person name="La Ragione R."/>
            <person name="Hildebrand F."/>
            <person name="Pallen M.J."/>
        </authorList>
    </citation>
    <scope>NUCLEOTIDE SEQUENCE</scope>
    <source>
        <strain evidence="4">CHK176-22527</strain>
    </source>
</reference>
<feature type="compositionally biased region" description="Polar residues" evidence="1">
    <location>
        <begin position="338"/>
        <end position="364"/>
    </location>
</feature>
<evidence type="ECO:0008006" key="6">
    <source>
        <dbReference type="Google" id="ProtNLM"/>
    </source>
</evidence>
<name>A0A9D1HDE2_9FIRM</name>
<feature type="chain" id="PRO_5039479574" description="Gram-positive cocci surface proteins LPxTG domain-containing protein" evidence="3">
    <location>
        <begin position="30"/>
        <end position="398"/>
    </location>
</feature>
<proteinExistence type="predicted"/>
<keyword evidence="2" id="KW-0472">Membrane</keyword>
<comment type="caution">
    <text evidence="4">The sequence shown here is derived from an EMBL/GenBank/DDBJ whole genome shotgun (WGS) entry which is preliminary data.</text>
</comment>
<evidence type="ECO:0000313" key="4">
    <source>
        <dbReference type="EMBL" id="HIT98947.1"/>
    </source>
</evidence>
<dbReference type="AlphaFoldDB" id="A0A9D1HDE2"/>
<gene>
    <name evidence="4" type="ORF">IAD12_01655</name>
</gene>
<sequence>MKKKNRIVLCGIMTLIMAFVMAMPVSVSATEDGKVAKIGEIEYATLKDAVDNVGENQTIVVLRDSIGDGIVVPSGKNFTIDFNGHRYTVNQNLVGSTGTENNGFQLLKDSTITMKNGIINSDYALILIQNYSNLTLENMDLSSTKADYVLSNNNGNVNIIGDTSITAKDGAVAFDVCYYANYPSVRVNVNTEGVITGNIELSKSANRADEAQNCSLNISNITLNGKIMPDGDVNIPTTVTGGEFSNELSKDYLTNADVTATYVKDGTTVYLVGKTTIEEKMNSVTEGTFTITKAPEDFTIAAPKDGVTLVNESGLDIVVGSGAESVVVGNGKEYQKPETPSQPTTKPGDEQGTTGTEASGNSAKTGDDFNMAAVIAIMGIAAVAAAGTIVYGRRKRSN</sequence>
<protein>
    <recommendedName>
        <fullName evidence="6">Gram-positive cocci surface proteins LPxTG domain-containing protein</fullName>
    </recommendedName>
</protein>
<reference evidence="4" key="1">
    <citation type="submission" date="2020-10" db="EMBL/GenBank/DDBJ databases">
        <authorList>
            <person name="Gilroy R."/>
        </authorList>
    </citation>
    <scope>NUCLEOTIDE SEQUENCE</scope>
    <source>
        <strain evidence="4">CHK176-22527</strain>
    </source>
</reference>
<evidence type="ECO:0000256" key="1">
    <source>
        <dbReference type="SAM" id="MobiDB-lite"/>
    </source>
</evidence>